<dbReference type="GO" id="GO:0015740">
    <property type="term" value="P:C4-dicarboxylate transport"/>
    <property type="evidence" value="ECO:0007669"/>
    <property type="project" value="TreeGrafter"/>
</dbReference>
<dbReference type="PANTHER" id="PTHR35011:SF2">
    <property type="entry name" value="2,3-DIKETO-L-GULONATE TRAP TRANSPORTER SMALL PERMEASE PROTEIN YIAM"/>
    <property type="match status" value="1"/>
</dbReference>
<keyword evidence="2 9" id="KW-0813">Transport</keyword>
<dbReference type="AlphaFoldDB" id="A0A368Z3K0"/>
<evidence type="ECO:0000256" key="7">
    <source>
        <dbReference type="ARBA" id="ARBA00023136"/>
    </source>
</evidence>
<evidence type="ECO:0000256" key="3">
    <source>
        <dbReference type="ARBA" id="ARBA00022475"/>
    </source>
</evidence>
<feature type="transmembrane region" description="Helical" evidence="9">
    <location>
        <begin position="123"/>
        <end position="144"/>
    </location>
</feature>
<evidence type="ECO:0000256" key="4">
    <source>
        <dbReference type="ARBA" id="ARBA00022519"/>
    </source>
</evidence>
<evidence type="ECO:0000313" key="11">
    <source>
        <dbReference type="EMBL" id="RCW87030.1"/>
    </source>
</evidence>
<comment type="function">
    <text evidence="9">Part of the tripartite ATP-independent periplasmic (TRAP) transport system.</text>
</comment>
<comment type="subunit">
    <text evidence="9">The complex comprises the extracytoplasmic solute receptor protein and the two transmembrane proteins.</text>
</comment>
<evidence type="ECO:0000256" key="6">
    <source>
        <dbReference type="ARBA" id="ARBA00022989"/>
    </source>
</evidence>
<protein>
    <recommendedName>
        <fullName evidence="9">TRAP transporter small permease protein</fullName>
    </recommendedName>
</protein>
<keyword evidence="12" id="KW-1185">Reference proteome</keyword>
<keyword evidence="3" id="KW-1003">Cell membrane</keyword>
<dbReference type="GO" id="GO:0005886">
    <property type="term" value="C:plasma membrane"/>
    <property type="evidence" value="ECO:0007669"/>
    <property type="project" value="UniProtKB-SubCell"/>
</dbReference>
<dbReference type="GO" id="GO:0022857">
    <property type="term" value="F:transmembrane transporter activity"/>
    <property type="evidence" value="ECO:0007669"/>
    <property type="project" value="UniProtKB-UniRule"/>
</dbReference>
<keyword evidence="4 9" id="KW-0997">Cell inner membrane</keyword>
<accession>A0A368Z3K0</accession>
<dbReference type="InterPro" id="IPR007387">
    <property type="entry name" value="TRAP_DctQ"/>
</dbReference>
<evidence type="ECO:0000256" key="1">
    <source>
        <dbReference type="ARBA" id="ARBA00004429"/>
    </source>
</evidence>
<sequence>MRALRNWEDHVAAAALAVVFVAVSWGVMARYVSPRPAVWSGELATLGFAWIVFVGAAAGARQHLHIGVDLVTARLPQAAQRWIAIGVSLFLAVALAYIAWLAVQIGIKSYNRPTPVMRLPSSIVHVAVFVGFTSIAVGCLRDAIRMLKGQP</sequence>
<evidence type="ECO:0000256" key="5">
    <source>
        <dbReference type="ARBA" id="ARBA00022692"/>
    </source>
</evidence>
<feature type="transmembrane region" description="Helical" evidence="9">
    <location>
        <begin position="12"/>
        <end position="31"/>
    </location>
</feature>
<evidence type="ECO:0000313" key="12">
    <source>
        <dbReference type="Proteomes" id="UP000253345"/>
    </source>
</evidence>
<dbReference type="RefSeq" id="WP_181870240.1">
    <property type="nucleotide sequence ID" value="NZ_QPJL01000003.1"/>
</dbReference>
<keyword evidence="6 9" id="KW-1133">Transmembrane helix</keyword>
<evidence type="ECO:0000256" key="2">
    <source>
        <dbReference type="ARBA" id="ARBA00022448"/>
    </source>
</evidence>
<dbReference type="Pfam" id="PF04290">
    <property type="entry name" value="DctQ"/>
    <property type="match status" value="1"/>
</dbReference>
<keyword evidence="7 9" id="KW-0472">Membrane</keyword>
<evidence type="ECO:0000256" key="9">
    <source>
        <dbReference type="RuleBase" id="RU369079"/>
    </source>
</evidence>
<feature type="transmembrane region" description="Helical" evidence="9">
    <location>
        <begin position="43"/>
        <end position="61"/>
    </location>
</feature>
<gene>
    <name evidence="11" type="ORF">DFP89_10334</name>
</gene>
<name>A0A368Z3K0_9RHOB</name>
<proteinExistence type="inferred from homology"/>
<dbReference type="EMBL" id="QPJL01000003">
    <property type="protein sequence ID" value="RCW87030.1"/>
    <property type="molecule type" value="Genomic_DNA"/>
</dbReference>
<dbReference type="InterPro" id="IPR055348">
    <property type="entry name" value="DctQ"/>
</dbReference>
<dbReference type="Proteomes" id="UP000253345">
    <property type="component" value="Unassembled WGS sequence"/>
</dbReference>
<comment type="caution">
    <text evidence="11">The sequence shown here is derived from an EMBL/GenBank/DDBJ whole genome shotgun (WGS) entry which is preliminary data.</text>
</comment>
<evidence type="ECO:0000256" key="8">
    <source>
        <dbReference type="ARBA" id="ARBA00038436"/>
    </source>
</evidence>
<keyword evidence="5 9" id="KW-0812">Transmembrane</keyword>
<comment type="subcellular location">
    <subcellularLocation>
        <location evidence="1 9">Cell inner membrane</location>
        <topology evidence="1 9">Multi-pass membrane protein</topology>
    </subcellularLocation>
</comment>
<reference evidence="11 12" key="1">
    <citation type="submission" date="2018-07" db="EMBL/GenBank/DDBJ databases">
        <title>Genomic Encyclopedia of Type Strains, Phase III (KMG-III): the genomes of soil and plant-associated and newly described type strains.</title>
        <authorList>
            <person name="Whitman W."/>
        </authorList>
    </citation>
    <scope>NUCLEOTIDE SEQUENCE [LARGE SCALE GENOMIC DNA]</scope>
    <source>
        <strain evidence="11 12">CECT 8525</strain>
    </source>
</reference>
<organism evidence="11 12">
    <name type="scientific">Paracoccus lutimaris</name>
    <dbReference type="NCBI Taxonomy" id="1490030"/>
    <lineage>
        <taxon>Bacteria</taxon>
        <taxon>Pseudomonadati</taxon>
        <taxon>Pseudomonadota</taxon>
        <taxon>Alphaproteobacteria</taxon>
        <taxon>Rhodobacterales</taxon>
        <taxon>Paracoccaceae</taxon>
        <taxon>Paracoccus</taxon>
    </lineage>
</organism>
<feature type="domain" description="Tripartite ATP-independent periplasmic transporters DctQ component" evidence="10">
    <location>
        <begin position="20"/>
        <end position="148"/>
    </location>
</feature>
<dbReference type="PANTHER" id="PTHR35011">
    <property type="entry name" value="2,3-DIKETO-L-GULONATE TRAP TRANSPORTER SMALL PERMEASE PROTEIN YIAM"/>
    <property type="match status" value="1"/>
</dbReference>
<evidence type="ECO:0000259" key="10">
    <source>
        <dbReference type="Pfam" id="PF04290"/>
    </source>
</evidence>
<comment type="similarity">
    <text evidence="8 9">Belongs to the TRAP transporter small permease family.</text>
</comment>
<feature type="transmembrane region" description="Helical" evidence="9">
    <location>
        <begin position="82"/>
        <end position="103"/>
    </location>
</feature>